<dbReference type="InterPro" id="IPR025536">
    <property type="entry name" value="DUF4422"/>
</dbReference>
<dbReference type="EMBL" id="JACJJG010000027">
    <property type="protein sequence ID" value="MBM6673577.1"/>
    <property type="molecule type" value="Genomic_DNA"/>
</dbReference>
<keyword evidence="3" id="KW-1185">Reference proteome</keyword>
<dbReference type="Pfam" id="PF14393">
    <property type="entry name" value="DUF4422"/>
    <property type="match status" value="1"/>
</dbReference>
<evidence type="ECO:0000259" key="1">
    <source>
        <dbReference type="Pfam" id="PF14393"/>
    </source>
</evidence>
<name>A0A938WR09_9BACT</name>
<organism evidence="2 3">
    <name type="scientific">Marseilla massiliensis</name>
    <dbReference type="NCBI Taxonomy" id="1841864"/>
    <lineage>
        <taxon>Bacteria</taxon>
        <taxon>Pseudomonadati</taxon>
        <taxon>Bacteroidota</taxon>
        <taxon>Bacteroidia</taxon>
        <taxon>Bacteroidales</taxon>
        <taxon>Prevotellaceae</taxon>
        <taxon>Marseilla</taxon>
    </lineage>
</organism>
<dbReference type="Proteomes" id="UP000706891">
    <property type="component" value="Unassembled WGS sequence"/>
</dbReference>
<evidence type="ECO:0000313" key="2">
    <source>
        <dbReference type="EMBL" id="MBM6673577.1"/>
    </source>
</evidence>
<accession>A0A938WR09</accession>
<gene>
    <name evidence="2" type="ORF">H6A34_06780</name>
</gene>
<proteinExistence type="predicted"/>
<dbReference type="RefSeq" id="WP_205104354.1">
    <property type="nucleotide sequence ID" value="NZ_JACJJG010000027.1"/>
</dbReference>
<evidence type="ECO:0000313" key="3">
    <source>
        <dbReference type="Proteomes" id="UP000706891"/>
    </source>
</evidence>
<reference evidence="2" key="1">
    <citation type="submission" date="2020-08" db="EMBL/GenBank/DDBJ databases">
        <authorList>
            <person name="Cejkova D."/>
            <person name="Kubasova T."/>
            <person name="Jahodarova E."/>
            <person name="Rychlik I."/>
        </authorList>
    </citation>
    <scope>NUCLEOTIDE SEQUENCE</scope>
    <source>
        <strain evidence="2">An824</strain>
    </source>
</reference>
<protein>
    <submittedName>
        <fullName evidence="2">DUF4422 domain-containing protein</fullName>
    </submittedName>
</protein>
<dbReference type="AlphaFoldDB" id="A0A938WR09"/>
<feature type="domain" description="DUF4422" evidence="1">
    <location>
        <begin position="8"/>
        <end position="214"/>
    </location>
</feature>
<comment type="caution">
    <text evidence="2">The sequence shown here is derived from an EMBL/GenBank/DDBJ whole genome shotgun (WGS) entry which is preliminary data.</text>
</comment>
<reference evidence="2" key="2">
    <citation type="journal article" date="2021" name="Sci. Rep.">
        <title>The distribution of antibiotic resistance genes in chicken gut microbiota commensals.</title>
        <authorList>
            <person name="Juricova H."/>
            <person name="Matiasovicova J."/>
            <person name="Kubasova T."/>
            <person name="Cejkova D."/>
            <person name="Rychlik I."/>
        </authorList>
    </citation>
    <scope>NUCLEOTIDE SEQUENCE</scope>
    <source>
        <strain evidence="2">An824</strain>
    </source>
</reference>
<sequence>MENKKAVILVVTHKPDRVYYDEIYTPIQVGKANSKYDLGILGDNMGDNISEKNPNYCELTAQYWAWKNLQCEYIGLCHYRRYFETYYTAELLDKVLSYYDIILPTPIYRGVKSGGIINKLISDLTQEDIAIFVMTLKKMFPDYEQDILNYLYGNVDIPFNMCICRKDLFDKYCDWEFNVLFECEKVVRLSGYSRLKRIFGYFGEILLPIYSYHNNLKIKHENIVGFIGEKGKNRFSKSKYIYKLFNRHHPKHIDSTMFAPAVVVGLNNDGINIF</sequence>